<dbReference type="Pfam" id="PF00072">
    <property type="entry name" value="Response_reg"/>
    <property type="match status" value="1"/>
</dbReference>
<name>A0ABY4S963_AQUTE</name>
<dbReference type="InterPro" id="IPR050595">
    <property type="entry name" value="Bact_response_regulator"/>
</dbReference>
<dbReference type="Gene3D" id="3.40.50.2300">
    <property type="match status" value="1"/>
</dbReference>
<protein>
    <submittedName>
        <fullName evidence="4">Response regulator</fullName>
    </submittedName>
</protein>
<dbReference type="CDD" id="cd00156">
    <property type="entry name" value="REC"/>
    <property type="match status" value="1"/>
</dbReference>
<dbReference type="EMBL" id="CP097636">
    <property type="protein sequence ID" value="URI08597.1"/>
    <property type="molecule type" value="Genomic_DNA"/>
</dbReference>
<evidence type="ECO:0000256" key="2">
    <source>
        <dbReference type="PROSITE-ProRule" id="PRU00169"/>
    </source>
</evidence>
<keyword evidence="5" id="KW-1185">Reference proteome</keyword>
<feature type="modified residue" description="4-aspartylphosphate" evidence="2">
    <location>
        <position position="57"/>
    </location>
</feature>
<dbReference type="SUPFAM" id="SSF52172">
    <property type="entry name" value="CheY-like"/>
    <property type="match status" value="1"/>
</dbReference>
<evidence type="ECO:0000313" key="5">
    <source>
        <dbReference type="Proteomes" id="UP001056201"/>
    </source>
</evidence>
<gene>
    <name evidence="4" type="ORF">MW290_23745</name>
</gene>
<dbReference type="PANTHER" id="PTHR44591:SF3">
    <property type="entry name" value="RESPONSE REGULATORY DOMAIN-CONTAINING PROTEIN"/>
    <property type="match status" value="1"/>
</dbReference>
<dbReference type="RefSeq" id="WP_250196819.1">
    <property type="nucleotide sequence ID" value="NZ_CP097636.1"/>
</dbReference>
<dbReference type="SMART" id="SM00448">
    <property type="entry name" value="REC"/>
    <property type="match status" value="1"/>
</dbReference>
<evidence type="ECO:0000256" key="1">
    <source>
        <dbReference type="ARBA" id="ARBA00022553"/>
    </source>
</evidence>
<dbReference type="Proteomes" id="UP001056201">
    <property type="component" value="Chromosome 2"/>
</dbReference>
<keyword evidence="1 2" id="KW-0597">Phosphoprotein</keyword>
<dbReference type="InterPro" id="IPR011006">
    <property type="entry name" value="CheY-like_superfamily"/>
</dbReference>
<accession>A0ABY4S963</accession>
<feature type="domain" description="Response regulatory" evidence="3">
    <location>
        <begin position="8"/>
        <end position="125"/>
    </location>
</feature>
<reference evidence="4" key="1">
    <citation type="submission" date="2022-05" db="EMBL/GenBank/DDBJ databases">
        <title>An RpoN-dependent PEP-CTERM gene is involved in floc formation of an Aquincola tertiaricarbonis strain.</title>
        <authorList>
            <person name="Qiu D."/>
            <person name="Xia M."/>
        </authorList>
    </citation>
    <scope>NUCLEOTIDE SEQUENCE</scope>
    <source>
        <strain evidence="4">RN12</strain>
    </source>
</reference>
<dbReference type="PANTHER" id="PTHR44591">
    <property type="entry name" value="STRESS RESPONSE REGULATOR PROTEIN 1"/>
    <property type="match status" value="1"/>
</dbReference>
<proteinExistence type="predicted"/>
<evidence type="ECO:0000259" key="3">
    <source>
        <dbReference type="PROSITE" id="PS50110"/>
    </source>
</evidence>
<organism evidence="4 5">
    <name type="scientific">Aquincola tertiaricarbonis</name>
    <dbReference type="NCBI Taxonomy" id="391953"/>
    <lineage>
        <taxon>Bacteria</taxon>
        <taxon>Pseudomonadati</taxon>
        <taxon>Pseudomonadota</taxon>
        <taxon>Betaproteobacteria</taxon>
        <taxon>Burkholderiales</taxon>
        <taxon>Sphaerotilaceae</taxon>
        <taxon>Aquincola</taxon>
    </lineage>
</organism>
<dbReference type="InterPro" id="IPR001789">
    <property type="entry name" value="Sig_transdc_resp-reg_receiver"/>
</dbReference>
<sequence length="147" mass="15974">MTHSEQPTVLVVDDDVDCAQSLCDLLGELGCCVQARHDGRSAVEAAVVLRPALMIVDLALGSEDGCRLMNTIRDLLPPGDRPVMVCLTGRADPRTELECLQQGFDLFLAKPLITEALHEVLAVAASRRRWRPQANLAVRSRPLPPPG</sequence>
<evidence type="ECO:0000313" key="4">
    <source>
        <dbReference type="EMBL" id="URI08597.1"/>
    </source>
</evidence>
<dbReference type="PROSITE" id="PS50110">
    <property type="entry name" value="RESPONSE_REGULATORY"/>
    <property type="match status" value="1"/>
</dbReference>